<proteinExistence type="predicted"/>
<evidence type="ECO:0000313" key="2">
    <source>
        <dbReference type="Proteomes" id="UP000054683"/>
    </source>
</evidence>
<evidence type="ECO:0000313" key="1">
    <source>
        <dbReference type="EMBL" id="SAL72385.1"/>
    </source>
</evidence>
<gene>
    <name evidence="1" type="ORF">AWB69_08798</name>
</gene>
<dbReference type="AlphaFoldDB" id="A0A158JUK2"/>
<dbReference type="Proteomes" id="UP000054683">
    <property type="component" value="Unassembled WGS sequence"/>
</dbReference>
<organism evidence="1 2">
    <name type="scientific">Caballeronia udeis</name>
    <dbReference type="NCBI Taxonomy" id="1232866"/>
    <lineage>
        <taxon>Bacteria</taxon>
        <taxon>Pseudomonadati</taxon>
        <taxon>Pseudomonadota</taxon>
        <taxon>Betaproteobacteria</taxon>
        <taxon>Burkholderiales</taxon>
        <taxon>Burkholderiaceae</taxon>
        <taxon>Caballeronia</taxon>
    </lineage>
</organism>
<accession>A0A158JUK2</accession>
<dbReference type="EMBL" id="FCOK02000121">
    <property type="protein sequence ID" value="SAL72385.1"/>
    <property type="molecule type" value="Genomic_DNA"/>
</dbReference>
<protein>
    <submittedName>
        <fullName evidence="1">Uncharacterized protein</fullName>
    </submittedName>
</protein>
<sequence length="59" mass="6389">MVRWLLAIAIVSVGVGTETPARADVDSDRAAMTERLQRWTVAFNARDAADSEQSGEIAL</sequence>
<name>A0A158JUK2_9BURK</name>
<reference evidence="1 2" key="1">
    <citation type="submission" date="2016-01" db="EMBL/GenBank/DDBJ databases">
        <authorList>
            <person name="Oliw E.H."/>
        </authorList>
    </citation>
    <scope>NUCLEOTIDE SEQUENCE [LARGE SCALE GENOMIC DNA]</scope>
    <source>
        <strain evidence="1">LMG 27134</strain>
    </source>
</reference>